<dbReference type="PANTHER" id="PTHR12549">
    <property type="entry name" value="JMJC DOMAIN-CONTAINING HISTONE DEMETHYLATION PROTEIN"/>
    <property type="match status" value="1"/>
</dbReference>
<dbReference type="GO" id="GO:0006357">
    <property type="term" value="P:regulation of transcription by RNA polymerase II"/>
    <property type="evidence" value="ECO:0007669"/>
    <property type="project" value="TreeGrafter"/>
</dbReference>
<evidence type="ECO:0000259" key="12">
    <source>
        <dbReference type="PROSITE" id="PS51667"/>
    </source>
</evidence>
<feature type="region of interest" description="Disordered" evidence="9">
    <location>
        <begin position="880"/>
        <end position="912"/>
    </location>
</feature>
<reference evidence="13" key="1">
    <citation type="journal article" date="2023" name="GigaByte">
        <title>Genome assembly of the bearded iris, Iris pallida Lam.</title>
        <authorList>
            <person name="Bruccoleri R.E."/>
            <person name="Oakeley E.J."/>
            <person name="Faust A.M.E."/>
            <person name="Altorfer M."/>
            <person name="Dessus-Babus S."/>
            <person name="Burckhardt D."/>
            <person name="Oertli M."/>
            <person name="Naumann U."/>
            <person name="Petersen F."/>
            <person name="Wong J."/>
        </authorList>
    </citation>
    <scope>NUCLEOTIDE SEQUENCE</scope>
    <source>
        <strain evidence="13">GSM-AAB239-AS_SAM_17_03QT</strain>
    </source>
</reference>
<keyword evidence="5" id="KW-0804">Transcription</keyword>
<feature type="compositionally biased region" description="Basic and acidic residues" evidence="9">
    <location>
        <begin position="821"/>
        <end position="831"/>
    </location>
</feature>
<name>A0AAX6EBB7_IRIPA</name>
<comment type="caution">
    <text evidence="8">Lacks conserved residue(s) required for the propagation of feature annotation.</text>
</comment>
<evidence type="ECO:0000256" key="8">
    <source>
        <dbReference type="PROSITE-ProRule" id="PRU01002"/>
    </source>
</evidence>
<dbReference type="Gene3D" id="2.60.120.650">
    <property type="entry name" value="Cupin"/>
    <property type="match status" value="2"/>
</dbReference>
<evidence type="ECO:0000256" key="7">
    <source>
        <dbReference type="PROSITE-ProRule" id="PRU00175"/>
    </source>
</evidence>
<comment type="similarity">
    <text evidence="2">Belongs to the JARID1 histone demethylase family.</text>
</comment>
<accession>A0AAX6EBB7</accession>
<dbReference type="GO" id="GO:0008270">
    <property type="term" value="F:zinc ion binding"/>
    <property type="evidence" value="ECO:0007669"/>
    <property type="project" value="UniProtKB-KW"/>
</dbReference>
<keyword evidence="6" id="KW-0539">Nucleus</keyword>
<evidence type="ECO:0000259" key="10">
    <source>
        <dbReference type="PROSITE" id="PS50089"/>
    </source>
</evidence>
<keyword evidence="7" id="KW-0862">Zinc</keyword>
<dbReference type="PROSITE" id="PS51667">
    <property type="entry name" value="WRC"/>
    <property type="match status" value="1"/>
</dbReference>
<comment type="caution">
    <text evidence="13">The sequence shown here is derived from an EMBL/GenBank/DDBJ whole genome shotgun (WGS) entry which is preliminary data.</text>
</comment>
<dbReference type="SUPFAM" id="SSF51197">
    <property type="entry name" value="Clavaminate synthase-like"/>
    <property type="match status" value="1"/>
</dbReference>
<dbReference type="GO" id="GO:0000118">
    <property type="term" value="C:histone deacetylase complex"/>
    <property type="evidence" value="ECO:0007669"/>
    <property type="project" value="TreeGrafter"/>
</dbReference>
<dbReference type="AlphaFoldDB" id="A0AAX6EBB7"/>
<evidence type="ECO:0000313" key="14">
    <source>
        <dbReference type="Proteomes" id="UP001140949"/>
    </source>
</evidence>
<dbReference type="PROSITE" id="PS50089">
    <property type="entry name" value="ZF_RING_2"/>
    <property type="match status" value="1"/>
</dbReference>
<evidence type="ECO:0000313" key="13">
    <source>
        <dbReference type="EMBL" id="KAJ6801366.1"/>
    </source>
</evidence>
<dbReference type="PANTHER" id="PTHR12549:SF38">
    <property type="entry name" value="JMJC DOMAIN-CONTAINING HISTONE DEMETHYLASE 2, ISOFORM A"/>
    <property type="match status" value="1"/>
</dbReference>
<feature type="region of interest" description="Disordered" evidence="9">
    <location>
        <begin position="798"/>
        <end position="831"/>
    </location>
</feature>
<dbReference type="InterPro" id="IPR045109">
    <property type="entry name" value="LSDs-like"/>
</dbReference>
<dbReference type="Proteomes" id="UP001140949">
    <property type="component" value="Unassembled WGS sequence"/>
</dbReference>
<keyword evidence="7" id="KW-0863">Zinc-finger</keyword>
<evidence type="ECO:0000256" key="6">
    <source>
        <dbReference type="ARBA" id="ARBA00023242"/>
    </source>
</evidence>
<dbReference type="GO" id="GO:0031490">
    <property type="term" value="F:chromatin DNA binding"/>
    <property type="evidence" value="ECO:0007669"/>
    <property type="project" value="TreeGrafter"/>
</dbReference>
<dbReference type="Pfam" id="PF10497">
    <property type="entry name" value="zf-4CXXC_R1"/>
    <property type="match status" value="1"/>
</dbReference>
<reference evidence="13" key="2">
    <citation type="submission" date="2023-04" db="EMBL/GenBank/DDBJ databases">
        <authorList>
            <person name="Bruccoleri R.E."/>
            <person name="Oakeley E.J."/>
            <person name="Faust A.-M."/>
            <person name="Dessus-Babus S."/>
            <person name="Altorfer M."/>
            <person name="Burckhardt D."/>
            <person name="Oertli M."/>
            <person name="Naumann U."/>
            <person name="Petersen F."/>
            <person name="Wong J."/>
        </authorList>
    </citation>
    <scope>NUCLEOTIDE SEQUENCE</scope>
    <source>
        <strain evidence="13">GSM-AAB239-AS_SAM_17_03QT</strain>
        <tissue evidence="13">Leaf</tissue>
    </source>
</reference>
<dbReference type="InterPro" id="IPR018866">
    <property type="entry name" value="Znf-4CXXC_R1"/>
</dbReference>
<sequence>MEFPPFLRCTRTGNGDWRCEAMATRGRSYCDKHYREQRLRNQRKLDRKNHHHQRRRGLVGQGSRRKPLGSHGSNDDDCCDDDEEEEEVVVVGKAECFMERLVSGKRMALYRMEKGLSGFAAEEEETNKKRSKDWDESASRRRKKKRLGAEDLIISSKEESGGWCHQCLHRYEENIGVCSNCKNKRYCYTCLAKWYPEHPREELEDICPVCRGICNCKACLREFIVLPINRKEASDTVRLRHLLYLLHRTLPFLLQIQKEHDVELQMEGKIQGIEVNVTDVTRMRLDKEERVYCDNCYTSVVDIHRSCAHCSYDLCLACCRELRAGHQPGGTEADSAHRQFMNRSNVQDVSMKGQKYVAVEQFGWERQNTHLEKDFYFNASRHFPDWRASSDGSIPCPPKERGGCGNGLLQLKRSFKANWLARVLKDAEELTRRCQFLDDDASMGSLLCSPCYSSAGDDCKNMDVRQAAFRENSNDNFLFCPSAADLGEDDLKHFQKHWIRGEPVIVKGVFERTPGLSWEPMVMWRAVRERKIQKFKDETSTVKAIDCLDWCEVEINIRQFFTGYIEGRVHGNGWPEMLKLKDWPSSSLFEERLPRHAAEFFAALPFHDYTDPKFGLLNLATKIPDTRPKPDLGPKTYIAYGFQDELDRGDSVTKLHCDISDAVNILAHTTEVKLVEWQLDKIKELQKKYRDEDLQQLYKDEDKTSINWKLDIASNKHPEMESRPTESVDSSGTIIPTSLQNSQLRKLVMDQRELKQIHTLEDGPISFSKSLNQVMTPPGKKQFVVPEPNSEECIGSFQVSQKEEDRSHNLKETSLSFHGHTSTESRPSEKVQLHGLTCASEEGLFEERKLGTLNMHSLLNKVGEADVQDGEKLSSQASCSFASKEVPENTSSRDMSIGSSSPIGSRKLDGKDDLQLGSSPENIHGGAVWDIFRRQDVPKLIQYLQKHWKEFRHINNRPISLVIHPIHDQTLFLNERHKKQLKEEFNVEPWTFEQHLGEAVFIPAGCPHQVRNRKSCIKVALDFVSPENIGECVRLTEEVRLLPKMHRAKEDKLEVKKMAIFAADSAVREAAVLTSKFK</sequence>
<keyword evidence="14" id="KW-1185">Reference proteome</keyword>
<dbReference type="GO" id="GO:0032454">
    <property type="term" value="F:histone H3K9 demethylase activity"/>
    <property type="evidence" value="ECO:0007669"/>
    <property type="project" value="InterPro"/>
</dbReference>
<protein>
    <submittedName>
        <fullName evidence="13">Lysine-specific demethylase JMJ25-like</fullName>
    </submittedName>
</protein>
<feature type="compositionally biased region" description="Basic residues" evidence="9">
    <location>
        <begin position="40"/>
        <end position="68"/>
    </location>
</feature>
<evidence type="ECO:0000256" key="3">
    <source>
        <dbReference type="ARBA" id="ARBA00022723"/>
    </source>
</evidence>
<dbReference type="GO" id="GO:0000785">
    <property type="term" value="C:chromatin"/>
    <property type="evidence" value="ECO:0007669"/>
    <property type="project" value="TreeGrafter"/>
</dbReference>
<feature type="region of interest" description="Disordered" evidence="9">
    <location>
        <begin position="40"/>
        <end position="81"/>
    </location>
</feature>
<keyword evidence="3" id="KW-0479">Metal-binding</keyword>
<dbReference type="PROSITE" id="PS51184">
    <property type="entry name" value="JMJC"/>
    <property type="match status" value="1"/>
</dbReference>
<dbReference type="GO" id="GO:0003712">
    <property type="term" value="F:transcription coregulator activity"/>
    <property type="evidence" value="ECO:0007669"/>
    <property type="project" value="TreeGrafter"/>
</dbReference>
<dbReference type="FunFam" id="2.60.120.650:FF:000033">
    <property type="entry name" value="Transcription factor jumonji (JmjC) domain-containing protein"/>
    <property type="match status" value="1"/>
</dbReference>
<proteinExistence type="inferred from homology"/>
<evidence type="ECO:0000256" key="2">
    <source>
        <dbReference type="ARBA" id="ARBA00006801"/>
    </source>
</evidence>
<evidence type="ECO:0000256" key="1">
    <source>
        <dbReference type="ARBA" id="ARBA00004123"/>
    </source>
</evidence>
<evidence type="ECO:0000256" key="4">
    <source>
        <dbReference type="ARBA" id="ARBA00023015"/>
    </source>
</evidence>
<dbReference type="InterPro" id="IPR014977">
    <property type="entry name" value="WRC_dom"/>
</dbReference>
<dbReference type="Pfam" id="PF02373">
    <property type="entry name" value="JmjC"/>
    <property type="match status" value="1"/>
</dbReference>
<feature type="domain" description="WRC" evidence="12">
    <location>
        <begin position="3"/>
        <end position="47"/>
    </location>
</feature>
<dbReference type="EMBL" id="JANAVB010038020">
    <property type="protein sequence ID" value="KAJ6801366.1"/>
    <property type="molecule type" value="Genomic_DNA"/>
</dbReference>
<dbReference type="InterPro" id="IPR003347">
    <property type="entry name" value="JmjC_dom"/>
</dbReference>
<feature type="compositionally biased region" description="Polar residues" evidence="9">
    <location>
        <begin position="888"/>
        <end position="903"/>
    </location>
</feature>
<evidence type="ECO:0000256" key="9">
    <source>
        <dbReference type="SAM" id="MobiDB-lite"/>
    </source>
</evidence>
<feature type="domain" description="JmjC" evidence="11">
    <location>
        <begin position="600"/>
        <end position="1040"/>
    </location>
</feature>
<feature type="compositionally biased region" description="Basic and acidic residues" evidence="9">
    <location>
        <begin position="801"/>
        <end position="811"/>
    </location>
</feature>
<organism evidence="13 14">
    <name type="scientific">Iris pallida</name>
    <name type="common">Sweet iris</name>
    <dbReference type="NCBI Taxonomy" id="29817"/>
    <lineage>
        <taxon>Eukaryota</taxon>
        <taxon>Viridiplantae</taxon>
        <taxon>Streptophyta</taxon>
        <taxon>Embryophyta</taxon>
        <taxon>Tracheophyta</taxon>
        <taxon>Spermatophyta</taxon>
        <taxon>Magnoliopsida</taxon>
        <taxon>Liliopsida</taxon>
        <taxon>Asparagales</taxon>
        <taxon>Iridaceae</taxon>
        <taxon>Iridoideae</taxon>
        <taxon>Irideae</taxon>
        <taxon>Iris</taxon>
    </lineage>
</organism>
<keyword evidence="4" id="KW-0805">Transcription regulation</keyword>
<evidence type="ECO:0000256" key="5">
    <source>
        <dbReference type="ARBA" id="ARBA00023163"/>
    </source>
</evidence>
<dbReference type="SMART" id="SM00558">
    <property type="entry name" value="JmjC"/>
    <property type="match status" value="1"/>
</dbReference>
<dbReference type="InterPro" id="IPR001841">
    <property type="entry name" value="Znf_RING"/>
</dbReference>
<comment type="subcellular location">
    <subcellularLocation>
        <location evidence="1">Nucleus</location>
    </subcellularLocation>
</comment>
<evidence type="ECO:0000259" key="11">
    <source>
        <dbReference type="PROSITE" id="PS51184"/>
    </source>
</evidence>
<gene>
    <name evidence="13" type="ORF">M6B38_197655</name>
</gene>
<feature type="domain" description="RING-type" evidence="10">
    <location>
        <begin position="164"/>
        <end position="211"/>
    </location>
</feature>